<name>A0A837I8Q0_9BACT</name>
<dbReference type="Proteomes" id="UP000033815">
    <property type="component" value="Unassembled WGS sequence"/>
</dbReference>
<proteinExistence type="predicted"/>
<dbReference type="EMBL" id="LCHP01000010">
    <property type="protein sequence ID" value="KKT36250.1"/>
    <property type="molecule type" value="Genomic_DNA"/>
</dbReference>
<dbReference type="Gene3D" id="3.30.428.10">
    <property type="entry name" value="HIT-like"/>
    <property type="match status" value="1"/>
</dbReference>
<evidence type="ECO:0008006" key="3">
    <source>
        <dbReference type="Google" id="ProtNLM"/>
    </source>
</evidence>
<evidence type="ECO:0000313" key="2">
    <source>
        <dbReference type="Proteomes" id="UP000033815"/>
    </source>
</evidence>
<gene>
    <name evidence="1" type="ORF">UW25_C0010G0004</name>
</gene>
<evidence type="ECO:0000313" key="1">
    <source>
        <dbReference type="EMBL" id="KKT36250.1"/>
    </source>
</evidence>
<reference evidence="1 2" key="1">
    <citation type="journal article" date="2015" name="Nature">
        <title>rRNA introns, odd ribosomes, and small enigmatic genomes across a large radiation of phyla.</title>
        <authorList>
            <person name="Brown C.T."/>
            <person name="Hug L.A."/>
            <person name="Thomas B.C."/>
            <person name="Sharon I."/>
            <person name="Castelle C.J."/>
            <person name="Singh A."/>
            <person name="Wilkins M.J."/>
            <person name="Williams K.H."/>
            <person name="Banfield J.F."/>
        </authorList>
    </citation>
    <scope>NUCLEOTIDE SEQUENCE [LARGE SCALE GENOMIC DNA]</scope>
</reference>
<dbReference type="InterPro" id="IPR036265">
    <property type="entry name" value="HIT-like_sf"/>
</dbReference>
<comment type="caution">
    <text evidence="1">The sequence shown here is derived from an EMBL/GenBank/DDBJ whole genome shotgun (WGS) entry which is preliminary data.</text>
</comment>
<dbReference type="SUPFAM" id="SSF54197">
    <property type="entry name" value="HIT-like"/>
    <property type="match status" value="1"/>
</dbReference>
<organism evidence="1 2">
    <name type="scientific">Candidatus Nomurabacteria bacterium GW2011_GWB1_44_12</name>
    <dbReference type="NCBI Taxonomy" id="1618748"/>
    <lineage>
        <taxon>Bacteria</taxon>
        <taxon>Candidatus Nomuraibacteriota</taxon>
    </lineage>
</organism>
<protein>
    <recommendedName>
        <fullName evidence="3">HIT domain-containing protein</fullName>
    </recommendedName>
</protein>
<dbReference type="AlphaFoldDB" id="A0A837I8Q0"/>
<accession>A0A837I8Q0</accession>
<sequence length="148" mass="16904">MQKEKPMHVNLAHARTEEQMAVMEQIVHDGVCPFCQEHFLKYHPKPILKKGAHWLVTENAFPYNGARVHLLFVYLQHIVLPPAESDHLSELFELITWARKEYGIRGGTLLLRFGETRYNGASVDHLHAHLVVGDADKPDHKGVRVKVG</sequence>